<evidence type="ECO:0008006" key="3">
    <source>
        <dbReference type="Google" id="ProtNLM"/>
    </source>
</evidence>
<sequence length="226" mass="25084">MKNYFVKWTLLAIVFLASHYYMYAQTLTVDPAVSAAIAINAGVINSQLKTTNDKLNLIQKEQLAVSGQLVIVNNLQNKIYQGLSQIASVINNLSTIKEIAACGSDIIRDVESSVKLAKSDPVLLLFAEQGTRDFETRATILAADVSAFVLKGGKDNLMDSGERGKLLNHIADEMRILRGIAYGMSRAMYWAKINGIFRSLNPWAEWQNQDVRIANDVLTNAKYLKQ</sequence>
<evidence type="ECO:0000313" key="2">
    <source>
        <dbReference type="Proteomes" id="UP001500742"/>
    </source>
</evidence>
<protein>
    <recommendedName>
        <fullName evidence="3">Plasmid transfer protein</fullName>
    </recommendedName>
</protein>
<dbReference type="Proteomes" id="UP001500742">
    <property type="component" value="Unassembled WGS sequence"/>
</dbReference>
<dbReference type="EMBL" id="BAAAZC010000031">
    <property type="protein sequence ID" value="GAA3989516.1"/>
    <property type="molecule type" value="Genomic_DNA"/>
</dbReference>
<dbReference type="RefSeq" id="WP_259086980.1">
    <property type="nucleotide sequence ID" value="NZ_BAAAZC010000031.1"/>
</dbReference>
<accession>A0ABP7QY20</accession>
<keyword evidence="2" id="KW-1185">Reference proteome</keyword>
<organism evidence="1 2">
    <name type="scientific">Mucilaginibacter dorajii</name>
    <dbReference type="NCBI Taxonomy" id="692994"/>
    <lineage>
        <taxon>Bacteria</taxon>
        <taxon>Pseudomonadati</taxon>
        <taxon>Bacteroidota</taxon>
        <taxon>Sphingobacteriia</taxon>
        <taxon>Sphingobacteriales</taxon>
        <taxon>Sphingobacteriaceae</taxon>
        <taxon>Mucilaginibacter</taxon>
    </lineage>
</organism>
<proteinExistence type="predicted"/>
<gene>
    <name evidence="1" type="ORF">GCM10022210_48510</name>
</gene>
<name>A0ABP7QY20_9SPHI</name>
<evidence type="ECO:0000313" key="1">
    <source>
        <dbReference type="EMBL" id="GAA3989516.1"/>
    </source>
</evidence>
<comment type="caution">
    <text evidence="1">The sequence shown here is derived from an EMBL/GenBank/DDBJ whole genome shotgun (WGS) entry which is preliminary data.</text>
</comment>
<reference evidence="2" key="1">
    <citation type="journal article" date="2019" name="Int. J. Syst. Evol. Microbiol.">
        <title>The Global Catalogue of Microorganisms (GCM) 10K type strain sequencing project: providing services to taxonomists for standard genome sequencing and annotation.</title>
        <authorList>
            <consortium name="The Broad Institute Genomics Platform"/>
            <consortium name="The Broad Institute Genome Sequencing Center for Infectious Disease"/>
            <person name="Wu L."/>
            <person name="Ma J."/>
        </authorList>
    </citation>
    <scope>NUCLEOTIDE SEQUENCE [LARGE SCALE GENOMIC DNA]</scope>
    <source>
        <strain evidence="2">JCM 16601</strain>
    </source>
</reference>